<gene>
    <name evidence="2" type="ORF">L195_g049701</name>
</gene>
<evidence type="ECO:0000313" key="3">
    <source>
        <dbReference type="Proteomes" id="UP000236291"/>
    </source>
</evidence>
<organism evidence="2 3">
    <name type="scientific">Trifolium pratense</name>
    <name type="common">Red clover</name>
    <dbReference type="NCBI Taxonomy" id="57577"/>
    <lineage>
        <taxon>Eukaryota</taxon>
        <taxon>Viridiplantae</taxon>
        <taxon>Streptophyta</taxon>
        <taxon>Embryophyta</taxon>
        <taxon>Tracheophyta</taxon>
        <taxon>Spermatophyta</taxon>
        <taxon>Magnoliopsida</taxon>
        <taxon>eudicotyledons</taxon>
        <taxon>Gunneridae</taxon>
        <taxon>Pentapetalae</taxon>
        <taxon>rosids</taxon>
        <taxon>fabids</taxon>
        <taxon>Fabales</taxon>
        <taxon>Fabaceae</taxon>
        <taxon>Papilionoideae</taxon>
        <taxon>50 kb inversion clade</taxon>
        <taxon>NPAAA clade</taxon>
        <taxon>Hologalegina</taxon>
        <taxon>IRL clade</taxon>
        <taxon>Trifolieae</taxon>
        <taxon>Trifolium</taxon>
    </lineage>
</organism>
<protein>
    <submittedName>
        <fullName evidence="2">Uncharacterized protein</fullName>
    </submittedName>
</protein>
<feature type="region of interest" description="Disordered" evidence="1">
    <location>
        <begin position="27"/>
        <end position="47"/>
    </location>
</feature>
<proteinExistence type="predicted"/>
<sequence>MEAKNLTVENERSVESERSICWRDRSVEGSAKDLSVESNRSVEKSVY</sequence>
<dbReference type="Proteomes" id="UP000236291">
    <property type="component" value="Unassembled WGS sequence"/>
</dbReference>
<dbReference type="AlphaFoldDB" id="A0A2K3JPX6"/>
<comment type="caution">
    <text evidence="2">The sequence shown here is derived from an EMBL/GenBank/DDBJ whole genome shotgun (WGS) entry which is preliminary data.</text>
</comment>
<evidence type="ECO:0000256" key="1">
    <source>
        <dbReference type="SAM" id="MobiDB-lite"/>
    </source>
</evidence>
<name>A0A2K3JPX6_TRIPR</name>
<dbReference type="EMBL" id="ASHM01073842">
    <property type="protein sequence ID" value="PNX56092.1"/>
    <property type="molecule type" value="Genomic_DNA"/>
</dbReference>
<evidence type="ECO:0000313" key="2">
    <source>
        <dbReference type="EMBL" id="PNX56092.1"/>
    </source>
</evidence>
<reference evidence="2 3" key="2">
    <citation type="journal article" date="2017" name="Front. Plant Sci.">
        <title>Gene Classification and Mining of Molecular Markers Useful in Red Clover (Trifolium pratense) Breeding.</title>
        <authorList>
            <person name="Istvanek J."/>
            <person name="Dluhosova J."/>
            <person name="Dluhos P."/>
            <person name="Patkova L."/>
            <person name="Nedelnik J."/>
            <person name="Repkova J."/>
        </authorList>
    </citation>
    <scope>NUCLEOTIDE SEQUENCE [LARGE SCALE GENOMIC DNA]</scope>
    <source>
        <strain evidence="3">cv. Tatra</strain>
        <tissue evidence="2">Young leaves</tissue>
    </source>
</reference>
<reference evidence="2 3" key="1">
    <citation type="journal article" date="2014" name="Am. J. Bot.">
        <title>Genome assembly and annotation for red clover (Trifolium pratense; Fabaceae).</title>
        <authorList>
            <person name="Istvanek J."/>
            <person name="Jaros M."/>
            <person name="Krenek A."/>
            <person name="Repkova J."/>
        </authorList>
    </citation>
    <scope>NUCLEOTIDE SEQUENCE [LARGE SCALE GENOMIC DNA]</scope>
    <source>
        <strain evidence="3">cv. Tatra</strain>
        <tissue evidence="2">Young leaves</tissue>
    </source>
</reference>
<accession>A0A2K3JPX6</accession>